<keyword evidence="3" id="KW-1133">Transmembrane helix</keyword>
<accession>A0A0D2CW91</accession>
<dbReference type="EMBL" id="KN847320">
    <property type="protein sequence ID" value="KIW54407.1"/>
    <property type="molecule type" value="Genomic_DNA"/>
</dbReference>
<dbReference type="InterPro" id="IPR029044">
    <property type="entry name" value="Nucleotide-diphossugar_trans"/>
</dbReference>
<evidence type="ECO:0000256" key="1">
    <source>
        <dbReference type="ARBA" id="ARBA00009003"/>
    </source>
</evidence>
<dbReference type="Gene3D" id="3.90.550.20">
    <property type="match status" value="1"/>
</dbReference>
<dbReference type="GO" id="GO:0000009">
    <property type="term" value="F:alpha-1,6-mannosyltransferase activity"/>
    <property type="evidence" value="ECO:0007669"/>
    <property type="project" value="InterPro"/>
</dbReference>
<feature type="region of interest" description="Disordered" evidence="2">
    <location>
        <begin position="423"/>
        <end position="513"/>
    </location>
</feature>
<dbReference type="PANTHER" id="PTHR31834">
    <property type="entry name" value="INITIATION-SPECIFIC ALPHA-1,6-MANNOSYLTRANSFERASE"/>
    <property type="match status" value="1"/>
</dbReference>
<feature type="transmembrane region" description="Helical" evidence="3">
    <location>
        <begin position="20"/>
        <end position="38"/>
    </location>
</feature>
<organism evidence="4 5">
    <name type="scientific">Exophiala xenobiotica</name>
    <dbReference type="NCBI Taxonomy" id="348802"/>
    <lineage>
        <taxon>Eukaryota</taxon>
        <taxon>Fungi</taxon>
        <taxon>Dikarya</taxon>
        <taxon>Ascomycota</taxon>
        <taxon>Pezizomycotina</taxon>
        <taxon>Eurotiomycetes</taxon>
        <taxon>Chaetothyriomycetidae</taxon>
        <taxon>Chaetothyriales</taxon>
        <taxon>Herpotrichiellaceae</taxon>
        <taxon>Exophiala</taxon>
    </lineage>
</organism>
<gene>
    <name evidence="4" type="ORF">PV05_06767</name>
</gene>
<comment type="similarity">
    <text evidence="1">Belongs to the glycosyltransferase 32 family.</text>
</comment>
<dbReference type="Pfam" id="PF04488">
    <property type="entry name" value="Gly_transf_sug"/>
    <property type="match status" value="1"/>
</dbReference>
<keyword evidence="5" id="KW-1185">Reference proteome</keyword>
<dbReference type="InterPro" id="IPR039367">
    <property type="entry name" value="Och1-like"/>
</dbReference>
<reference evidence="4 5" key="1">
    <citation type="submission" date="2015-01" db="EMBL/GenBank/DDBJ databases">
        <title>The Genome Sequence of Exophiala xenobiotica CBS118157.</title>
        <authorList>
            <consortium name="The Broad Institute Genomics Platform"/>
            <person name="Cuomo C."/>
            <person name="de Hoog S."/>
            <person name="Gorbushina A."/>
            <person name="Stielow B."/>
            <person name="Teixiera M."/>
            <person name="Abouelleil A."/>
            <person name="Chapman S.B."/>
            <person name="Priest M."/>
            <person name="Young S.K."/>
            <person name="Wortman J."/>
            <person name="Nusbaum C."/>
            <person name="Birren B."/>
        </authorList>
    </citation>
    <scope>NUCLEOTIDE SEQUENCE [LARGE SCALE GENOMIC DNA]</scope>
    <source>
        <strain evidence="4 5">CBS 118157</strain>
    </source>
</reference>
<proteinExistence type="inferred from homology"/>
<dbReference type="STRING" id="348802.A0A0D2CW91"/>
<dbReference type="GeneID" id="25328675"/>
<sequence>MGAEGYERPVRGMFNKQFRMFLPVLIAGTLFLLFHGLIGSSSYRAIGGTFPQKVWQTWKIDAAGLDAKDAVRVRTWTTKNPKYRYELLTDDNALSYVKHHYGPAGINRPDIVHVFETLNAKIIKADLLRYLVMYIEGGLYADIDVECLKPIEHFIPNRYDEKDIDMVIGIETDMPDFKDHPVLGQKSQSFCQWTFMGKARLPVMMRLIENIMAWLNGVAKKQDRPISQIELDFDEVLIGTGPSAFTSAVLAEMSAQTGKTVGWEEFSGMLDSKVVAGVLVLPSESFAAGTGHSASGNHDGKSALIKHHFHASSWPTNHPRFKHPVYGEVERCNWDAECVKLWDSNTAFFNSLPEEEQLKLVHMKEIEDKKRPLMMDAQGPVGGMGPAVGMPPAPLAEVPAPGMPPVPVAELAGIEEPLVDEEEVPLGKLPPPGAAPVDEPTSSAEDVDDEDSQVEDTNAEIASGKDTPGKDVSDKDAKSKESKDKDSPSKDLKKNEDVKDKDPNAKGKDDKKS</sequence>
<feature type="compositionally biased region" description="Basic and acidic residues" evidence="2">
    <location>
        <begin position="467"/>
        <end position="513"/>
    </location>
</feature>
<keyword evidence="3" id="KW-0812">Transmembrane</keyword>
<evidence type="ECO:0000256" key="3">
    <source>
        <dbReference type="SAM" id="Phobius"/>
    </source>
</evidence>
<dbReference type="GO" id="GO:0006487">
    <property type="term" value="P:protein N-linked glycosylation"/>
    <property type="evidence" value="ECO:0007669"/>
    <property type="project" value="TreeGrafter"/>
</dbReference>
<name>A0A0D2CW91_9EURO</name>
<dbReference type="InterPro" id="IPR007577">
    <property type="entry name" value="GlycoTrfase_DXD_sugar-bd_CS"/>
</dbReference>
<keyword evidence="3" id="KW-0472">Membrane</keyword>
<dbReference type="HOGENOM" id="CLU_022381_2_1_1"/>
<dbReference type="SUPFAM" id="SSF53448">
    <property type="entry name" value="Nucleotide-diphospho-sugar transferases"/>
    <property type="match status" value="1"/>
</dbReference>
<protein>
    <submittedName>
        <fullName evidence="4">Uncharacterized protein</fullName>
    </submittedName>
</protein>
<dbReference type="GO" id="GO:0000136">
    <property type="term" value="C:mannan polymerase complex"/>
    <property type="evidence" value="ECO:0007669"/>
    <property type="project" value="TreeGrafter"/>
</dbReference>
<evidence type="ECO:0000313" key="5">
    <source>
        <dbReference type="Proteomes" id="UP000054342"/>
    </source>
</evidence>
<evidence type="ECO:0000313" key="4">
    <source>
        <dbReference type="EMBL" id="KIW54407.1"/>
    </source>
</evidence>
<evidence type="ECO:0000256" key="2">
    <source>
        <dbReference type="SAM" id="MobiDB-lite"/>
    </source>
</evidence>
<dbReference type="AlphaFoldDB" id="A0A0D2CW91"/>
<dbReference type="PANTHER" id="PTHR31834:SF8">
    <property type="entry name" value="TRANSFERASE, PUTATIVE (AFU_ORTHOLOGUE AFUA_6G14040)-RELATED"/>
    <property type="match status" value="1"/>
</dbReference>
<dbReference type="RefSeq" id="XP_013314991.1">
    <property type="nucleotide sequence ID" value="XM_013459537.1"/>
</dbReference>
<feature type="compositionally biased region" description="Acidic residues" evidence="2">
    <location>
        <begin position="445"/>
        <end position="458"/>
    </location>
</feature>
<dbReference type="FunFam" id="3.90.550.20:FF:000004">
    <property type="entry name" value="Glycosyltransferase family 32 protein"/>
    <property type="match status" value="1"/>
</dbReference>
<dbReference type="Proteomes" id="UP000054342">
    <property type="component" value="Unassembled WGS sequence"/>
</dbReference>
<dbReference type="OrthoDB" id="409543at2759"/>